<evidence type="ECO:0000313" key="4">
    <source>
        <dbReference type="Proteomes" id="UP000057820"/>
    </source>
</evidence>
<dbReference type="GeneID" id="61133380"/>
<feature type="transmembrane region" description="Helical" evidence="1">
    <location>
        <begin position="84"/>
        <end position="104"/>
    </location>
</feature>
<keyword evidence="1" id="KW-0812">Transmembrane</keyword>
<dbReference type="Proteomes" id="UP000057820">
    <property type="component" value="Chromosome 1"/>
</dbReference>
<dbReference type="AlphaFoldDB" id="A0A0H5NI94"/>
<evidence type="ECO:0000256" key="1">
    <source>
        <dbReference type="SAM" id="Phobius"/>
    </source>
</evidence>
<evidence type="ECO:0000313" key="3">
    <source>
        <dbReference type="EMBL" id="CRY75670.1"/>
    </source>
</evidence>
<evidence type="ECO:0000256" key="2">
    <source>
        <dbReference type="SAM" id="SignalP"/>
    </source>
</evidence>
<feature type="transmembrane region" description="Helical" evidence="1">
    <location>
        <begin position="140"/>
        <end position="156"/>
    </location>
</feature>
<keyword evidence="2" id="KW-0732">Signal</keyword>
<reference evidence="4" key="1">
    <citation type="submission" date="2015-03" db="EMBL/GenBank/DDBJ databases">
        <authorList>
            <consortium name="Pathogen Informatics"/>
        </authorList>
    </citation>
    <scope>NUCLEOTIDE SEQUENCE [LARGE SCALE GENOMIC DNA]</scope>
    <source>
        <strain evidence="4">NCTC11134</strain>
    </source>
</reference>
<sequence length="157" mass="15785">MITVVQVLAVLALAANAVVYGTDAAAALVVRSANTHLDDTAMTLSAGWGHYYADRRMPPVGITGLVSMLAAAVAAALGGHTVAAAAAGVSVIALIAWLVLYARIAKPVNIAQKAAALSGIIPANARALQQRWDSIIGVRVGLQAIALLAAAVTIAAV</sequence>
<evidence type="ECO:0008006" key="5">
    <source>
        <dbReference type="Google" id="ProtNLM"/>
    </source>
</evidence>
<protein>
    <recommendedName>
        <fullName evidence="5">DUF1772 domain-containing protein</fullName>
    </recommendedName>
</protein>
<organism evidence="3 4">
    <name type="scientific">Nocardia farcinica</name>
    <dbReference type="NCBI Taxonomy" id="37329"/>
    <lineage>
        <taxon>Bacteria</taxon>
        <taxon>Bacillati</taxon>
        <taxon>Actinomycetota</taxon>
        <taxon>Actinomycetes</taxon>
        <taxon>Mycobacteriales</taxon>
        <taxon>Nocardiaceae</taxon>
        <taxon>Nocardia</taxon>
    </lineage>
</organism>
<keyword evidence="1" id="KW-1133">Transmembrane helix</keyword>
<dbReference type="EMBL" id="LN868938">
    <property type="protein sequence ID" value="CRY75670.1"/>
    <property type="molecule type" value="Genomic_DNA"/>
</dbReference>
<feature type="signal peptide" evidence="2">
    <location>
        <begin position="1"/>
        <end position="17"/>
    </location>
</feature>
<proteinExistence type="predicted"/>
<keyword evidence="1" id="KW-0472">Membrane</keyword>
<feature type="chain" id="PRO_5039472014" description="DUF1772 domain-containing protein" evidence="2">
    <location>
        <begin position="18"/>
        <end position="157"/>
    </location>
</feature>
<accession>A0A0H5NI94</accession>
<dbReference type="RefSeq" id="WP_011209171.1">
    <property type="nucleotide sequence ID" value="NZ_CAACYE020000001.1"/>
</dbReference>
<name>A0A0H5NI94_NOCFR</name>
<dbReference type="OMA" id="MRIMIAT"/>
<dbReference type="KEGG" id="nfr:ERS450000_01455"/>
<gene>
    <name evidence="3" type="ORF">ERS450000_01455</name>
</gene>